<sequence length="342" mass="37241">MHDSRNNPRPDCWVVTDGAAGAENQCLGLAEALGFDPVVKRIQVRAPWRWLPPDLWLNPVAALSGEGDAMAPPWPRVLIASGRKAAAPALAVRKITRGRTFTVQIQDPRVPADEFDVVVAPKHDNVRGDNVIPTVGSLTRITEKRLNAAGKQFAGLVESLPAPRVAVLVGGRSKAYDLSANTARRLGQDLVDMIARYGCGVMMTTSRRTPPEAAGALRETLEGQAAVIWQAGRDAGENPYFGFLALADHIVVTADSVNMASEAASTGKPVHVVELDGGRDKFRRFHAQLRELGAARPFDGRLEAWSYTPLDETRRVARLVRKRLEAREERRQASRAELLASA</sequence>
<reference evidence="1 2" key="1">
    <citation type="submission" date="2018-07" db="EMBL/GenBank/DDBJ databases">
        <title>Venubactetium sediminum gen. nov., sp. nov., isolated from a marine solar saltern.</title>
        <authorList>
            <person name="Wang S."/>
        </authorList>
    </citation>
    <scope>NUCLEOTIDE SEQUENCE [LARGE SCALE GENOMIC DNA]</scope>
    <source>
        <strain evidence="1 2">WD2A32</strain>
    </source>
</reference>
<dbReference type="Pfam" id="PF06258">
    <property type="entry name" value="Mito_fiss_Elm1"/>
    <property type="match status" value="1"/>
</dbReference>
<evidence type="ECO:0000313" key="2">
    <source>
        <dbReference type="Proteomes" id="UP000253941"/>
    </source>
</evidence>
<gene>
    <name evidence="1" type="ORF">DRB17_10810</name>
</gene>
<accession>A0A369T9J5</accession>
<organism evidence="1 2">
    <name type="scientific">Ferruginivarius sediminum</name>
    <dbReference type="NCBI Taxonomy" id="2661937"/>
    <lineage>
        <taxon>Bacteria</taxon>
        <taxon>Pseudomonadati</taxon>
        <taxon>Pseudomonadota</taxon>
        <taxon>Alphaproteobacteria</taxon>
        <taxon>Rhodospirillales</taxon>
        <taxon>Rhodospirillaceae</taxon>
        <taxon>Ferruginivarius</taxon>
    </lineage>
</organism>
<dbReference type="AlphaFoldDB" id="A0A369T9J5"/>
<dbReference type="InterPro" id="IPR009367">
    <property type="entry name" value="Elm1-like"/>
</dbReference>
<keyword evidence="2" id="KW-1185">Reference proteome</keyword>
<name>A0A369T9J5_9PROT</name>
<protein>
    <recommendedName>
        <fullName evidence="3">Nucleoside-diphosphate sugar epimerase</fullName>
    </recommendedName>
</protein>
<proteinExistence type="predicted"/>
<dbReference type="PANTHER" id="PTHR33986">
    <property type="entry name" value="OS02G0535700 PROTEIN"/>
    <property type="match status" value="1"/>
</dbReference>
<dbReference type="EMBL" id="QPMH01000008">
    <property type="protein sequence ID" value="RDD62001.1"/>
    <property type="molecule type" value="Genomic_DNA"/>
</dbReference>
<dbReference type="Proteomes" id="UP000253941">
    <property type="component" value="Unassembled WGS sequence"/>
</dbReference>
<evidence type="ECO:0000313" key="1">
    <source>
        <dbReference type="EMBL" id="RDD62001.1"/>
    </source>
</evidence>
<dbReference type="PANTHER" id="PTHR33986:SF15">
    <property type="entry name" value="MITOCHONDRIAL FISSION PROTEIN ELM1"/>
    <property type="match status" value="1"/>
</dbReference>
<evidence type="ECO:0008006" key="3">
    <source>
        <dbReference type="Google" id="ProtNLM"/>
    </source>
</evidence>
<comment type="caution">
    <text evidence="1">The sequence shown here is derived from an EMBL/GenBank/DDBJ whole genome shotgun (WGS) entry which is preliminary data.</text>
</comment>